<dbReference type="Proteomes" id="UP000032141">
    <property type="component" value="Chromosome C1"/>
</dbReference>
<sequence length="79" mass="9229">MLLMYHIALFLSFSYFIGFACVLKTLYAFLSDPVMIIRLFPCVLCITFHIGHFFRTVSADKPRNHLTKQPLLKSFIKSR</sequence>
<dbReference type="AlphaFoldDB" id="A0A0D3A7I3"/>
<dbReference type="Gramene" id="Bo1g053320.1">
    <property type="protein sequence ID" value="Bo1g053320.1"/>
    <property type="gene ID" value="Bo1g053320"/>
</dbReference>
<evidence type="ECO:0000256" key="1">
    <source>
        <dbReference type="SAM" id="Phobius"/>
    </source>
</evidence>
<feature type="transmembrane region" description="Helical" evidence="1">
    <location>
        <begin position="7"/>
        <end position="29"/>
    </location>
</feature>
<keyword evidence="1" id="KW-0812">Transmembrane</keyword>
<evidence type="ECO:0000313" key="2">
    <source>
        <dbReference type="EnsemblPlants" id="Bo1g053320.1"/>
    </source>
</evidence>
<proteinExistence type="predicted"/>
<keyword evidence="1" id="KW-1133">Transmembrane helix</keyword>
<feature type="transmembrane region" description="Helical" evidence="1">
    <location>
        <begin position="35"/>
        <end position="54"/>
    </location>
</feature>
<dbReference type="EnsemblPlants" id="Bo1g053320.1">
    <property type="protein sequence ID" value="Bo1g053320.1"/>
    <property type="gene ID" value="Bo1g053320"/>
</dbReference>
<evidence type="ECO:0000313" key="3">
    <source>
        <dbReference type="Proteomes" id="UP000032141"/>
    </source>
</evidence>
<name>A0A0D3A7I3_BRAOL</name>
<reference evidence="2" key="2">
    <citation type="submission" date="2015-03" db="UniProtKB">
        <authorList>
            <consortium name="EnsemblPlants"/>
        </authorList>
    </citation>
    <scope>IDENTIFICATION</scope>
</reference>
<organism evidence="2 3">
    <name type="scientific">Brassica oleracea var. oleracea</name>
    <dbReference type="NCBI Taxonomy" id="109376"/>
    <lineage>
        <taxon>Eukaryota</taxon>
        <taxon>Viridiplantae</taxon>
        <taxon>Streptophyta</taxon>
        <taxon>Embryophyta</taxon>
        <taxon>Tracheophyta</taxon>
        <taxon>Spermatophyta</taxon>
        <taxon>Magnoliopsida</taxon>
        <taxon>eudicotyledons</taxon>
        <taxon>Gunneridae</taxon>
        <taxon>Pentapetalae</taxon>
        <taxon>rosids</taxon>
        <taxon>malvids</taxon>
        <taxon>Brassicales</taxon>
        <taxon>Brassicaceae</taxon>
        <taxon>Brassiceae</taxon>
        <taxon>Brassica</taxon>
    </lineage>
</organism>
<accession>A0A0D3A7I3</accession>
<keyword evidence="1" id="KW-0472">Membrane</keyword>
<keyword evidence="3" id="KW-1185">Reference proteome</keyword>
<dbReference type="HOGENOM" id="CLU_2609348_0_0_1"/>
<protein>
    <submittedName>
        <fullName evidence="2">Uncharacterized protein</fullName>
    </submittedName>
</protein>
<reference evidence="2 3" key="1">
    <citation type="journal article" date="2014" name="Genome Biol.">
        <title>Transcriptome and methylome profiling reveals relics of genome dominance in the mesopolyploid Brassica oleracea.</title>
        <authorList>
            <person name="Parkin I.A."/>
            <person name="Koh C."/>
            <person name="Tang H."/>
            <person name="Robinson S.J."/>
            <person name="Kagale S."/>
            <person name="Clarke W.E."/>
            <person name="Town C.D."/>
            <person name="Nixon J."/>
            <person name="Krishnakumar V."/>
            <person name="Bidwell S.L."/>
            <person name="Denoeud F."/>
            <person name="Belcram H."/>
            <person name="Links M.G."/>
            <person name="Just J."/>
            <person name="Clarke C."/>
            <person name="Bender T."/>
            <person name="Huebert T."/>
            <person name="Mason A.S."/>
            <person name="Pires J.C."/>
            <person name="Barker G."/>
            <person name="Moore J."/>
            <person name="Walley P.G."/>
            <person name="Manoli S."/>
            <person name="Batley J."/>
            <person name="Edwards D."/>
            <person name="Nelson M.N."/>
            <person name="Wang X."/>
            <person name="Paterson A.H."/>
            <person name="King G."/>
            <person name="Bancroft I."/>
            <person name="Chalhoub B."/>
            <person name="Sharpe A.G."/>
        </authorList>
    </citation>
    <scope>NUCLEOTIDE SEQUENCE</scope>
    <source>
        <strain evidence="2 3">cv. TO1000</strain>
    </source>
</reference>